<dbReference type="SUPFAM" id="SSF101386">
    <property type="entry name" value="all-alpha NTP pyrophosphatases"/>
    <property type="match status" value="1"/>
</dbReference>
<dbReference type="RefSeq" id="WP_154121781.1">
    <property type="nucleotide sequence ID" value="NZ_WJXB01000013.1"/>
</dbReference>
<protein>
    <submittedName>
        <fullName evidence="2">Phosphoribosyl-ATP pyrophosphohydrolase</fullName>
    </submittedName>
</protein>
<dbReference type="InterPro" id="IPR038735">
    <property type="entry name" value="MSMEG_1276-like_NTP-PPase_dom"/>
</dbReference>
<accession>A0A7X2HA91</accession>
<comment type="caution">
    <text evidence="2">The sequence shown here is derived from an EMBL/GenBank/DDBJ whole genome shotgun (WGS) entry which is preliminary data.</text>
</comment>
<organism evidence="2 3">
    <name type="scientific">Paenibacillus monticola</name>
    <dbReference type="NCBI Taxonomy" id="2666075"/>
    <lineage>
        <taxon>Bacteria</taxon>
        <taxon>Bacillati</taxon>
        <taxon>Bacillota</taxon>
        <taxon>Bacilli</taxon>
        <taxon>Bacillales</taxon>
        <taxon>Paenibacillaceae</taxon>
        <taxon>Paenibacillus</taxon>
    </lineage>
</organism>
<evidence type="ECO:0000256" key="1">
    <source>
        <dbReference type="SAM" id="Coils"/>
    </source>
</evidence>
<gene>
    <name evidence="2" type="ORF">GJB61_25255</name>
</gene>
<keyword evidence="2" id="KW-0378">Hydrolase</keyword>
<keyword evidence="1" id="KW-0175">Coiled coil</keyword>
<dbReference type="CDD" id="cd11532">
    <property type="entry name" value="NTP-PPase_COG4997"/>
    <property type="match status" value="1"/>
</dbReference>
<proteinExistence type="predicted"/>
<dbReference type="Proteomes" id="UP000463051">
    <property type="component" value="Unassembled WGS sequence"/>
</dbReference>
<sequence length="108" mass="12360">MPTYNKLVRDGIPSIIAADGKTFRSRILDEQEYIKELRIKLREETEEYLSAENKEQALEELADMLEVIHALSETHGSTPVDLEQLRVKKANKRGGFSDRVFLIDVVEA</sequence>
<reference evidence="2 3" key="1">
    <citation type="submission" date="2019-11" db="EMBL/GenBank/DDBJ databases">
        <title>Paenibacillus monticola sp. nov., a novel PGPR strain isolated from mountain sample in China.</title>
        <authorList>
            <person name="Zhao Q."/>
            <person name="Li H.-P."/>
            <person name="Zhang J.-L."/>
        </authorList>
    </citation>
    <scope>NUCLEOTIDE SEQUENCE [LARGE SCALE GENOMIC DNA]</scope>
    <source>
        <strain evidence="2 3">LC-T2</strain>
    </source>
</reference>
<name>A0A7X2HA91_9BACL</name>
<evidence type="ECO:0000313" key="2">
    <source>
        <dbReference type="EMBL" id="MRN56285.1"/>
    </source>
</evidence>
<feature type="coiled-coil region" evidence="1">
    <location>
        <begin position="27"/>
        <end position="74"/>
    </location>
</feature>
<dbReference type="EMBL" id="WJXB01000013">
    <property type="protein sequence ID" value="MRN56285.1"/>
    <property type="molecule type" value="Genomic_DNA"/>
</dbReference>
<keyword evidence="3" id="KW-1185">Reference proteome</keyword>
<dbReference type="GO" id="GO:0016787">
    <property type="term" value="F:hydrolase activity"/>
    <property type="evidence" value="ECO:0007669"/>
    <property type="project" value="UniProtKB-KW"/>
</dbReference>
<evidence type="ECO:0000313" key="3">
    <source>
        <dbReference type="Proteomes" id="UP000463051"/>
    </source>
</evidence>
<dbReference type="AlphaFoldDB" id="A0A7X2HA91"/>